<evidence type="ECO:0000256" key="11">
    <source>
        <dbReference type="RuleBase" id="RU365090"/>
    </source>
</evidence>
<keyword evidence="9 11" id="KW-0501">Molybdenum cofactor biosynthesis</keyword>
<dbReference type="RefSeq" id="WP_008475468.1">
    <property type="nucleotide sequence ID" value="NZ_CAGS01000075.1"/>
</dbReference>
<dbReference type="NCBIfam" id="TIGR00177">
    <property type="entry name" value="molyb_syn"/>
    <property type="match status" value="1"/>
</dbReference>
<keyword evidence="7 11" id="KW-0479">Metal-binding</keyword>
<dbReference type="PROSITE" id="PS01079">
    <property type="entry name" value="MOCF_BIOSYNTHESIS_2"/>
    <property type="match status" value="1"/>
</dbReference>
<dbReference type="EC" id="2.10.1.1" evidence="11"/>
<comment type="caution">
    <text evidence="13">The sequence shown here is derived from an EMBL/GenBank/DDBJ whole genome shotgun (WGS) entry which is preliminary data.</text>
</comment>
<dbReference type="AlphaFoldDB" id="I4EE08"/>
<comment type="pathway">
    <text evidence="3 11">Cofactor biosynthesis; molybdopterin biosynthesis.</text>
</comment>
<organism evidence="13 14">
    <name type="scientific">Nitrolancea hollandica Lb</name>
    <dbReference type="NCBI Taxonomy" id="1129897"/>
    <lineage>
        <taxon>Bacteria</taxon>
        <taxon>Pseudomonadati</taxon>
        <taxon>Thermomicrobiota</taxon>
        <taxon>Thermomicrobia</taxon>
        <taxon>Sphaerobacterales</taxon>
        <taxon>Sphaerobacterineae</taxon>
        <taxon>Sphaerobacteraceae</taxon>
        <taxon>Nitrolancea</taxon>
    </lineage>
</organism>
<comment type="catalytic activity">
    <reaction evidence="10">
        <text>adenylyl-molybdopterin + molybdate = Mo-molybdopterin + AMP + H(+)</text>
        <dbReference type="Rhea" id="RHEA:35047"/>
        <dbReference type="ChEBI" id="CHEBI:15378"/>
        <dbReference type="ChEBI" id="CHEBI:36264"/>
        <dbReference type="ChEBI" id="CHEBI:62727"/>
        <dbReference type="ChEBI" id="CHEBI:71302"/>
        <dbReference type="ChEBI" id="CHEBI:456215"/>
        <dbReference type="EC" id="2.10.1.1"/>
    </reaction>
</comment>
<protein>
    <recommendedName>
        <fullName evidence="11">Molybdopterin molybdenumtransferase</fullName>
        <ecNumber evidence="11">2.10.1.1</ecNumber>
    </recommendedName>
</protein>
<keyword evidence="5 11" id="KW-0500">Molybdenum</keyword>
<dbReference type="PANTHER" id="PTHR10192">
    <property type="entry name" value="MOLYBDOPTERIN BIOSYNTHESIS PROTEIN"/>
    <property type="match status" value="1"/>
</dbReference>
<evidence type="ECO:0000259" key="12">
    <source>
        <dbReference type="SMART" id="SM00852"/>
    </source>
</evidence>
<dbReference type="EMBL" id="CAGS01000075">
    <property type="protein sequence ID" value="CCF82920.1"/>
    <property type="molecule type" value="Genomic_DNA"/>
</dbReference>
<dbReference type="InterPro" id="IPR036688">
    <property type="entry name" value="MoeA_C_domain_IV_sf"/>
</dbReference>
<comment type="function">
    <text evidence="2 11">Catalyzes the insertion of molybdate into adenylated molybdopterin with the concomitant release of AMP.</text>
</comment>
<dbReference type="SUPFAM" id="SSF63867">
    <property type="entry name" value="MoeA C-terminal domain-like"/>
    <property type="match status" value="1"/>
</dbReference>
<accession>I4EE08</accession>
<dbReference type="PANTHER" id="PTHR10192:SF5">
    <property type="entry name" value="GEPHYRIN"/>
    <property type="match status" value="1"/>
</dbReference>
<dbReference type="Pfam" id="PF00994">
    <property type="entry name" value="MoCF_biosynth"/>
    <property type="match status" value="1"/>
</dbReference>
<name>I4EE08_9BACT</name>
<dbReference type="OrthoDB" id="9804758at2"/>
<evidence type="ECO:0000256" key="1">
    <source>
        <dbReference type="ARBA" id="ARBA00001946"/>
    </source>
</evidence>
<evidence type="ECO:0000256" key="7">
    <source>
        <dbReference type="ARBA" id="ARBA00022723"/>
    </source>
</evidence>
<comment type="similarity">
    <text evidence="4 11">Belongs to the MoeA family.</text>
</comment>
<dbReference type="UniPathway" id="UPA00344"/>
<dbReference type="InterPro" id="IPR036135">
    <property type="entry name" value="MoeA_linker/N_sf"/>
</dbReference>
<dbReference type="FunFam" id="2.170.190.11:FF:000001">
    <property type="entry name" value="Molybdopterin molybdenumtransferase"/>
    <property type="match status" value="1"/>
</dbReference>
<dbReference type="Pfam" id="PF03454">
    <property type="entry name" value="MoeA_C"/>
    <property type="match status" value="1"/>
</dbReference>
<dbReference type="InterPro" id="IPR008284">
    <property type="entry name" value="MoCF_biosynth_CS"/>
</dbReference>
<dbReference type="GO" id="GO:0006777">
    <property type="term" value="P:Mo-molybdopterin cofactor biosynthetic process"/>
    <property type="evidence" value="ECO:0007669"/>
    <property type="project" value="UniProtKB-UniRule"/>
</dbReference>
<dbReference type="Proteomes" id="UP000004221">
    <property type="component" value="Unassembled WGS sequence"/>
</dbReference>
<dbReference type="InterPro" id="IPR005110">
    <property type="entry name" value="MoeA_linker/N"/>
</dbReference>
<comment type="cofactor">
    <cofactor evidence="1 11">
        <name>Mg(2+)</name>
        <dbReference type="ChEBI" id="CHEBI:18420"/>
    </cofactor>
</comment>
<dbReference type="CDD" id="cd00887">
    <property type="entry name" value="MoeA"/>
    <property type="match status" value="1"/>
</dbReference>
<dbReference type="GO" id="GO:0005829">
    <property type="term" value="C:cytosol"/>
    <property type="evidence" value="ECO:0007669"/>
    <property type="project" value="TreeGrafter"/>
</dbReference>
<evidence type="ECO:0000313" key="13">
    <source>
        <dbReference type="EMBL" id="CCF82920.1"/>
    </source>
</evidence>
<dbReference type="NCBIfam" id="NF045515">
    <property type="entry name" value="Glp_gephyrin"/>
    <property type="match status" value="1"/>
</dbReference>
<dbReference type="GO" id="GO:0046872">
    <property type="term" value="F:metal ion binding"/>
    <property type="evidence" value="ECO:0007669"/>
    <property type="project" value="UniProtKB-UniRule"/>
</dbReference>
<dbReference type="Gene3D" id="2.170.190.11">
    <property type="entry name" value="Molybdopterin biosynthesis moea protein, domain 3"/>
    <property type="match status" value="1"/>
</dbReference>
<dbReference type="Gene3D" id="2.40.340.10">
    <property type="entry name" value="MoeA, C-terminal, domain IV"/>
    <property type="match status" value="1"/>
</dbReference>
<evidence type="ECO:0000256" key="3">
    <source>
        <dbReference type="ARBA" id="ARBA00005046"/>
    </source>
</evidence>
<evidence type="ECO:0000256" key="2">
    <source>
        <dbReference type="ARBA" id="ARBA00002901"/>
    </source>
</evidence>
<evidence type="ECO:0000256" key="4">
    <source>
        <dbReference type="ARBA" id="ARBA00010763"/>
    </source>
</evidence>
<keyword evidence="14" id="KW-1185">Reference proteome</keyword>
<keyword evidence="8 11" id="KW-0460">Magnesium</keyword>
<evidence type="ECO:0000256" key="8">
    <source>
        <dbReference type="ARBA" id="ARBA00022842"/>
    </source>
</evidence>
<dbReference type="FunFam" id="3.40.980.10:FF:000004">
    <property type="entry name" value="Molybdopterin molybdenumtransferase"/>
    <property type="match status" value="1"/>
</dbReference>
<sequence length="411" mass="43681">MPQSERLIPPAEALEIMLRHVQPLPVERVPLIQAGGRVLAEPLVADQDLPPFPAATMDGFAILADDISPWREIIGEQFAGTVEQIEITPGTAARITTGAPLPPGANAVIQVEHTELMDDHVVIHQDEIREGENIRPVGADLRAGETLIEAGTVIGPAEIGLLASLGWASVPVHRQPAVSVLSTGNEIVDPAEQPGPGQIRDSNSFSLTVAAAQAGARVIWTGHAPDDADELRALLVERIAVSDIVLTSGGVSMGEKDLVKGLLAELGTVHFRKLFMKPGKPLNFATVGETLIFGLPGNPVSALVGFEIFVRTALRVMAGQTHPRPRMIPVTLDHRVSSGDRPEYQRAVVWADETGTLHARNTGSQSSARLMSFIGANALILISPRNEPYQAGERVEALMLGPVLPAPGAES</sequence>
<evidence type="ECO:0000256" key="10">
    <source>
        <dbReference type="ARBA" id="ARBA00047317"/>
    </source>
</evidence>
<evidence type="ECO:0000313" key="14">
    <source>
        <dbReference type="Proteomes" id="UP000004221"/>
    </source>
</evidence>
<dbReference type="InterPro" id="IPR005111">
    <property type="entry name" value="MoeA_C_domain_IV"/>
</dbReference>
<dbReference type="SUPFAM" id="SSF53218">
    <property type="entry name" value="Molybdenum cofactor biosynthesis proteins"/>
    <property type="match status" value="1"/>
</dbReference>
<gene>
    <name evidence="13" type="ORF">NITHO_1660013</name>
</gene>
<dbReference type="Gene3D" id="3.40.980.10">
    <property type="entry name" value="MoaB/Mog-like domain"/>
    <property type="match status" value="1"/>
</dbReference>
<dbReference type="GO" id="GO:0061599">
    <property type="term" value="F:molybdopterin molybdotransferase activity"/>
    <property type="evidence" value="ECO:0007669"/>
    <property type="project" value="UniProtKB-UniRule"/>
</dbReference>
<feature type="domain" description="MoaB/Mog" evidence="12">
    <location>
        <begin position="179"/>
        <end position="316"/>
    </location>
</feature>
<dbReference type="SMART" id="SM00852">
    <property type="entry name" value="MoCF_biosynth"/>
    <property type="match status" value="1"/>
</dbReference>
<keyword evidence="6 11" id="KW-0808">Transferase</keyword>
<dbReference type="InterPro" id="IPR038987">
    <property type="entry name" value="MoeA-like"/>
</dbReference>
<evidence type="ECO:0000256" key="5">
    <source>
        <dbReference type="ARBA" id="ARBA00022505"/>
    </source>
</evidence>
<dbReference type="Pfam" id="PF03453">
    <property type="entry name" value="MoeA_N"/>
    <property type="match status" value="1"/>
</dbReference>
<dbReference type="InterPro" id="IPR001453">
    <property type="entry name" value="MoaB/Mog_dom"/>
</dbReference>
<proteinExistence type="inferred from homology"/>
<dbReference type="Gene3D" id="3.90.105.10">
    <property type="entry name" value="Molybdopterin biosynthesis moea protein, domain 2"/>
    <property type="match status" value="1"/>
</dbReference>
<dbReference type="InterPro" id="IPR036425">
    <property type="entry name" value="MoaB/Mog-like_dom_sf"/>
</dbReference>
<dbReference type="SUPFAM" id="SSF63882">
    <property type="entry name" value="MoeA N-terminal region -like"/>
    <property type="match status" value="1"/>
</dbReference>
<evidence type="ECO:0000256" key="6">
    <source>
        <dbReference type="ARBA" id="ARBA00022679"/>
    </source>
</evidence>
<evidence type="ECO:0000256" key="9">
    <source>
        <dbReference type="ARBA" id="ARBA00023150"/>
    </source>
</evidence>
<reference evidence="13 14" key="1">
    <citation type="journal article" date="2012" name="ISME J.">
        <title>Nitrification expanded: discovery, physiology and genomics of a nitrite-oxidizing bacterium from the phylum Chloroflexi.</title>
        <authorList>
            <person name="Sorokin D.Y."/>
            <person name="Lucker S."/>
            <person name="Vejmelkova D."/>
            <person name="Kostrikina N.A."/>
            <person name="Kleerebezem R."/>
            <person name="Rijpstra W.I."/>
            <person name="Damste J.S."/>
            <person name="Le Paslier D."/>
            <person name="Muyzer G."/>
            <person name="Wagner M."/>
            <person name="van Loosdrecht M.C."/>
            <person name="Daims H."/>
        </authorList>
    </citation>
    <scope>NUCLEOTIDE SEQUENCE [LARGE SCALE GENOMIC DNA]</scope>
    <source>
        <strain evidence="14">none</strain>
    </source>
</reference>